<evidence type="ECO:0000256" key="1">
    <source>
        <dbReference type="ARBA" id="ARBA00004141"/>
    </source>
</evidence>
<dbReference type="HAMAP" id="MF_01350">
    <property type="entry name" value="NDH1_NuoH"/>
    <property type="match status" value="1"/>
</dbReference>
<evidence type="ECO:0000256" key="5">
    <source>
        <dbReference type="HAMAP-Rule" id="MF_01350"/>
    </source>
</evidence>
<evidence type="ECO:0000256" key="4">
    <source>
        <dbReference type="ARBA" id="ARBA00023136"/>
    </source>
</evidence>
<feature type="transmembrane region" description="Helical" evidence="5">
    <location>
        <begin position="194"/>
        <end position="212"/>
    </location>
</feature>
<comment type="catalytic activity">
    <reaction evidence="5">
        <text>a quinone + NADH + 5 H(+)(in) = a quinol + NAD(+) + 4 H(+)(out)</text>
        <dbReference type="Rhea" id="RHEA:57888"/>
        <dbReference type="ChEBI" id="CHEBI:15378"/>
        <dbReference type="ChEBI" id="CHEBI:24646"/>
        <dbReference type="ChEBI" id="CHEBI:57540"/>
        <dbReference type="ChEBI" id="CHEBI:57945"/>
        <dbReference type="ChEBI" id="CHEBI:132124"/>
    </reaction>
</comment>
<keyword evidence="3 5" id="KW-1133">Transmembrane helix</keyword>
<feature type="transmembrane region" description="Helical" evidence="5">
    <location>
        <begin position="299"/>
        <end position="319"/>
    </location>
</feature>
<sequence>MTLTLATIDFVFLIASVLKIVFFAFMVILPMVAYSVYAERRVSAIIQDRVGPNRTGIPLTLFGFKKDVGIFGIGGLIQPLADGLKFFLKEDFTPAHVNKFYFWLAPALVMVPAMVTAAVVPFGSELNFSWLANFGVTSSWIYEPVPLVIADLNVGPLFIFAISSLGVYGIVLAGWSSNSKYPFLGGVRSSSQMISYEISLGLSIVPLLMIFGELNLSKMTEYQDAHGWLLLPLWGDGLSVGRWVLLVPIAISFVIFMISMFAETNRAPFDLPECETELVAGYHTEYSSMKFALFFMGEYAAMIIGSGLAVTLFFGGWSIPFAPYLGLSHEAGVTPFWLGLLHIASFLTKVVVCIIVFIWVRWTLPRFRYDQLMKLGWLVFFELALANVILTAVLMLFFKI</sequence>
<keyword evidence="5 6" id="KW-0520">NAD</keyword>
<dbReference type="InterPro" id="IPR018086">
    <property type="entry name" value="NADH_UbQ_OxRdtase_su1_CS"/>
</dbReference>
<evidence type="ECO:0000313" key="7">
    <source>
        <dbReference type="EMBL" id="TLD69881.1"/>
    </source>
</evidence>
<comment type="subunit">
    <text evidence="5">NDH-1 is composed of 14 different subunits. Subunits NuoA, H, J, K, L, M, N constitute the membrane sector of the complex.</text>
</comment>
<keyword evidence="5" id="KW-0874">Quinone</keyword>
<dbReference type="PANTHER" id="PTHR11432:SF3">
    <property type="entry name" value="NADH-UBIQUINONE OXIDOREDUCTASE CHAIN 1"/>
    <property type="match status" value="1"/>
</dbReference>
<feature type="transmembrane region" description="Helical" evidence="5">
    <location>
        <begin position="240"/>
        <end position="262"/>
    </location>
</feature>
<comment type="subcellular location">
    <subcellularLocation>
        <location evidence="5 6">Cell membrane</location>
        <topology evidence="5 6">Multi-pass membrane protein</topology>
    </subcellularLocation>
    <subcellularLocation>
        <location evidence="1">Membrane</location>
        <topology evidence="1">Multi-pass membrane protein</topology>
    </subcellularLocation>
</comment>
<protein>
    <recommendedName>
        <fullName evidence="5">NADH-quinone oxidoreductase subunit H</fullName>
        <ecNumber evidence="5">7.1.1.-</ecNumber>
    </recommendedName>
    <alternativeName>
        <fullName evidence="5">NADH dehydrogenase I subunit H</fullName>
    </alternativeName>
    <alternativeName>
        <fullName evidence="5">NDH-1 subunit H</fullName>
    </alternativeName>
</protein>
<dbReference type="InterPro" id="IPR001694">
    <property type="entry name" value="NADH_UbQ_OxRdtase_su1/FPO"/>
</dbReference>
<accession>A0A5R8KC59</accession>
<keyword evidence="8" id="KW-1185">Reference proteome</keyword>
<feature type="transmembrane region" description="Helical" evidence="5">
    <location>
        <begin position="154"/>
        <end position="173"/>
    </location>
</feature>
<comment type="similarity">
    <text evidence="5 6">Belongs to the complex I subunit 1 family.</text>
</comment>
<evidence type="ECO:0000313" key="8">
    <source>
        <dbReference type="Proteomes" id="UP000306196"/>
    </source>
</evidence>
<evidence type="ECO:0000256" key="3">
    <source>
        <dbReference type="ARBA" id="ARBA00022989"/>
    </source>
</evidence>
<feature type="transmembrane region" description="Helical" evidence="5">
    <location>
        <begin position="375"/>
        <end position="398"/>
    </location>
</feature>
<dbReference type="Proteomes" id="UP000306196">
    <property type="component" value="Unassembled WGS sequence"/>
</dbReference>
<organism evidence="7 8">
    <name type="scientific">Phragmitibacter flavus</name>
    <dbReference type="NCBI Taxonomy" id="2576071"/>
    <lineage>
        <taxon>Bacteria</taxon>
        <taxon>Pseudomonadati</taxon>
        <taxon>Verrucomicrobiota</taxon>
        <taxon>Verrucomicrobiia</taxon>
        <taxon>Verrucomicrobiales</taxon>
        <taxon>Verrucomicrobiaceae</taxon>
        <taxon>Phragmitibacter</taxon>
    </lineage>
</organism>
<feature type="transmembrane region" description="Helical" evidence="5">
    <location>
        <begin position="339"/>
        <end position="363"/>
    </location>
</feature>
<keyword evidence="5" id="KW-1278">Translocase</keyword>
<dbReference type="AlphaFoldDB" id="A0A5R8KC59"/>
<keyword evidence="2 5" id="KW-0812">Transmembrane</keyword>
<comment type="caution">
    <text evidence="7">The sequence shown here is derived from an EMBL/GenBank/DDBJ whole genome shotgun (WGS) entry which is preliminary data.</text>
</comment>
<dbReference type="GO" id="GO:0003954">
    <property type="term" value="F:NADH dehydrogenase activity"/>
    <property type="evidence" value="ECO:0007669"/>
    <property type="project" value="TreeGrafter"/>
</dbReference>
<gene>
    <name evidence="5" type="primary">nuoH</name>
    <name evidence="7" type="ORF">FEM03_15660</name>
</gene>
<dbReference type="PANTHER" id="PTHR11432">
    <property type="entry name" value="NADH DEHYDROGENASE SUBUNIT 1"/>
    <property type="match status" value="1"/>
</dbReference>
<dbReference type="RefSeq" id="WP_138087339.1">
    <property type="nucleotide sequence ID" value="NZ_VAUV01000011.1"/>
</dbReference>
<dbReference type="PROSITE" id="PS00668">
    <property type="entry name" value="COMPLEX1_ND1_2"/>
    <property type="match status" value="1"/>
</dbReference>
<keyword evidence="5" id="KW-1003">Cell membrane</keyword>
<dbReference type="EC" id="7.1.1.-" evidence="5"/>
<keyword evidence="5" id="KW-0830">Ubiquinone</keyword>
<dbReference type="GO" id="GO:0005886">
    <property type="term" value="C:plasma membrane"/>
    <property type="evidence" value="ECO:0007669"/>
    <property type="project" value="UniProtKB-SubCell"/>
</dbReference>
<feature type="transmembrane region" description="Helical" evidence="5">
    <location>
        <begin position="100"/>
        <end position="122"/>
    </location>
</feature>
<dbReference type="EMBL" id="VAUV01000011">
    <property type="protein sequence ID" value="TLD69881.1"/>
    <property type="molecule type" value="Genomic_DNA"/>
</dbReference>
<dbReference type="GO" id="GO:0048038">
    <property type="term" value="F:quinone binding"/>
    <property type="evidence" value="ECO:0007669"/>
    <property type="project" value="UniProtKB-KW"/>
</dbReference>
<name>A0A5R8KC59_9BACT</name>
<dbReference type="GO" id="GO:0016655">
    <property type="term" value="F:oxidoreductase activity, acting on NAD(P)H, quinone or similar compound as acceptor"/>
    <property type="evidence" value="ECO:0007669"/>
    <property type="project" value="UniProtKB-UniRule"/>
</dbReference>
<dbReference type="GO" id="GO:0009060">
    <property type="term" value="P:aerobic respiration"/>
    <property type="evidence" value="ECO:0007669"/>
    <property type="project" value="TreeGrafter"/>
</dbReference>
<reference evidence="7 8" key="1">
    <citation type="submission" date="2019-05" db="EMBL/GenBank/DDBJ databases">
        <title>Verrucobacter flavum gen. nov., sp. nov. a new member of the family Verrucomicrobiaceae.</title>
        <authorList>
            <person name="Szuroczki S."/>
            <person name="Abbaszade G."/>
            <person name="Szabo A."/>
            <person name="Felfoldi T."/>
            <person name="Schumann P."/>
            <person name="Boka K."/>
            <person name="Keki Z."/>
            <person name="Toumi M."/>
            <person name="Toth E."/>
        </authorList>
    </citation>
    <scope>NUCLEOTIDE SEQUENCE [LARGE SCALE GENOMIC DNA]</scope>
    <source>
        <strain evidence="7 8">MG-N-17</strain>
    </source>
</reference>
<evidence type="ECO:0000256" key="2">
    <source>
        <dbReference type="ARBA" id="ARBA00022692"/>
    </source>
</evidence>
<comment type="function">
    <text evidence="5">NDH-1 shuttles electrons from NADH, via FMN and iron-sulfur (Fe-S) centers, to quinones in the respiratory chain. The immediate electron acceptor for the enzyme in this species is believed to be ubiquinone. Couples the redox reaction to proton translocation (for every two electrons transferred, four hydrogen ions are translocated across the cytoplasmic membrane), and thus conserves the redox energy in a proton gradient. This subunit may bind ubiquinone.</text>
</comment>
<evidence type="ECO:0000256" key="6">
    <source>
        <dbReference type="RuleBase" id="RU000471"/>
    </source>
</evidence>
<dbReference type="Pfam" id="PF00146">
    <property type="entry name" value="NADHdh"/>
    <property type="match status" value="1"/>
</dbReference>
<feature type="transmembrane region" description="Helical" evidence="5">
    <location>
        <begin position="12"/>
        <end position="33"/>
    </location>
</feature>
<keyword evidence="4 5" id="KW-0472">Membrane</keyword>
<dbReference type="OrthoDB" id="9803734at2"/>
<proteinExistence type="inferred from homology"/>